<dbReference type="AlphaFoldDB" id="A0A081C9M1"/>
<sequence>MAEKIRIGVIGAGRIGKLHARNLAFHIPEAELVAVSDIYLEAAQQCATECQIPKAVQDHRAILEDPEVDAIFVCSSTNTHSQMIIEGAQAGKHIFCEKPIDFDLKRIDQALKAADDAGVKLQIGFNRRFDPGFKHAKDTVAAGKIGIPHLVRITSRDPQAPPIAYVKVSGGLFLDMTIHDFDMCRYLLGEEVTEVYAVGTSLVDPKIGEAGDIDTAIVMLTYQSGAFCTIDNSRQAVYGYDQRVEVFGSEGCVMIGNRRPYEETLAGRDSIRSPLPLFFFLERYQDAYLAETRAFISSVLEDTTPPVVGIDGKIPVIMGLAAQQSLKEHRPVKVEL</sequence>
<evidence type="ECO:0000256" key="2">
    <source>
        <dbReference type="ARBA" id="ARBA00023002"/>
    </source>
</evidence>
<evidence type="ECO:0000259" key="3">
    <source>
        <dbReference type="Pfam" id="PF01408"/>
    </source>
</evidence>
<feature type="domain" description="Gfo/Idh/MocA-like oxidoreductase N-terminal" evidence="3">
    <location>
        <begin position="5"/>
        <end position="125"/>
    </location>
</feature>
<dbReference type="STRING" id="1499967.U27_01176"/>
<dbReference type="SUPFAM" id="SSF51735">
    <property type="entry name" value="NAD(P)-binding Rossmann-fold domains"/>
    <property type="match status" value="1"/>
</dbReference>
<reference evidence="5 6" key="1">
    <citation type="journal article" date="2015" name="PeerJ">
        <title>First genomic representation of candidate bacterial phylum KSB3 points to enhanced environmental sensing as a trigger of wastewater bulking.</title>
        <authorList>
            <person name="Sekiguchi Y."/>
            <person name="Ohashi A."/>
            <person name="Parks D.H."/>
            <person name="Yamauchi T."/>
            <person name="Tyson G.W."/>
            <person name="Hugenholtz P."/>
        </authorList>
    </citation>
    <scope>NUCLEOTIDE SEQUENCE [LARGE SCALE GENOMIC DNA]</scope>
</reference>
<evidence type="ECO:0000259" key="4">
    <source>
        <dbReference type="Pfam" id="PF22725"/>
    </source>
</evidence>
<dbReference type="Pfam" id="PF22725">
    <property type="entry name" value="GFO_IDH_MocA_C3"/>
    <property type="match status" value="1"/>
</dbReference>
<proteinExistence type="inferred from homology"/>
<protein>
    <submittedName>
        <fullName evidence="5">Myo-inositol 2-dehydrogenase</fullName>
    </submittedName>
</protein>
<accession>A0A081C9M1</accession>
<dbReference type="eggNOG" id="COG0673">
    <property type="taxonomic scope" value="Bacteria"/>
</dbReference>
<dbReference type="EMBL" id="DF820478">
    <property type="protein sequence ID" value="GAK61276.1"/>
    <property type="molecule type" value="Genomic_DNA"/>
</dbReference>
<dbReference type="PANTHER" id="PTHR42840">
    <property type="entry name" value="NAD(P)-BINDING ROSSMANN-FOLD SUPERFAMILY PROTEIN-RELATED"/>
    <property type="match status" value="1"/>
</dbReference>
<evidence type="ECO:0000256" key="1">
    <source>
        <dbReference type="ARBA" id="ARBA00010928"/>
    </source>
</evidence>
<evidence type="ECO:0000313" key="6">
    <source>
        <dbReference type="Proteomes" id="UP000030661"/>
    </source>
</evidence>
<dbReference type="HOGENOM" id="CLU_023194_0_3_0"/>
<dbReference type="NCBIfam" id="TIGR04380">
    <property type="entry name" value="myo_inos_iolG"/>
    <property type="match status" value="1"/>
</dbReference>
<dbReference type="Gene3D" id="3.40.50.720">
    <property type="entry name" value="NAD(P)-binding Rossmann-like Domain"/>
    <property type="match status" value="1"/>
</dbReference>
<dbReference type="InterPro" id="IPR000683">
    <property type="entry name" value="Gfo/Idh/MocA-like_OxRdtase_N"/>
</dbReference>
<dbReference type="InterPro" id="IPR055170">
    <property type="entry name" value="GFO_IDH_MocA-like_dom"/>
</dbReference>
<name>A0A081C9M1_VECG1</name>
<organism evidence="5 6">
    <name type="scientific">Vecturithrix granuli</name>
    <dbReference type="NCBI Taxonomy" id="1499967"/>
    <lineage>
        <taxon>Bacteria</taxon>
        <taxon>Candidatus Moduliflexota</taxon>
        <taxon>Candidatus Vecturitrichia</taxon>
        <taxon>Candidatus Vecturitrichales</taxon>
        <taxon>Candidatus Vecturitrichaceae</taxon>
        <taxon>Candidatus Vecturithrix</taxon>
    </lineage>
</organism>
<dbReference type="FunFam" id="3.30.360.10:FF:000023">
    <property type="entry name" value="Inositol 2-dehydrogenase"/>
    <property type="match status" value="1"/>
</dbReference>
<dbReference type="GO" id="GO:0000166">
    <property type="term" value="F:nucleotide binding"/>
    <property type="evidence" value="ECO:0007669"/>
    <property type="project" value="InterPro"/>
</dbReference>
<comment type="similarity">
    <text evidence="1">Belongs to the Gfo/Idh/MocA family.</text>
</comment>
<keyword evidence="2" id="KW-0560">Oxidoreductase</keyword>
<dbReference type="Gene3D" id="3.30.360.10">
    <property type="entry name" value="Dihydrodipicolinate Reductase, domain 2"/>
    <property type="match status" value="1"/>
</dbReference>
<dbReference type="Pfam" id="PF01408">
    <property type="entry name" value="GFO_IDH_MocA"/>
    <property type="match status" value="1"/>
</dbReference>
<dbReference type="InterPro" id="IPR030827">
    <property type="entry name" value="Myo_inos_IolG"/>
</dbReference>
<dbReference type="Proteomes" id="UP000030661">
    <property type="component" value="Unassembled WGS sequence"/>
</dbReference>
<feature type="domain" description="GFO/IDH/MocA-like oxidoreductase" evidence="4">
    <location>
        <begin position="133"/>
        <end position="252"/>
    </location>
</feature>
<keyword evidence="6" id="KW-1185">Reference proteome</keyword>
<dbReference type="GO" id="GO:0016491">
    <property type="term" value="F:oxidoreductase activity"/>
    <property type="evidence" value="ECO:0007669"/>
    <property type="project" value="UniProtKB-KW"/>
</dbReference>
<dbReference type="PANTHER" id="PTHR42840:SF3">
    <property type="entry name" value="BINDING ROSSMANN FOLD OXIDOREDUCTASE, PUTATIVE (AFU_ORTHOLOGUE AFUA_2G10240)-RELATED"/>
    <property type="match status" value="1"/>
</dbReference>
<dbReference type="InterPro" id="IPR036291">
    <property type="entry name" value="NAD(P)-bd_dom_sf"/>
</dbReference>
<gene>
    <name evidence="5" type="ORF">U27_01176</name>
</gene>
<dbReference type="SUPFAM" id="SSF55347">
    <property type="entry name" value="Glyceraldehyde-3-phosphate dehydrogenase-like, C-terminal domain"/>
    <property type="match status" value="1"/>
</dbReference>
<evidence type="ECO:0000313" key="5">
    <source>
        <dbReference type="EMBL" id="GAK61276.1"/>
    </source>
</evidence>